<feature type="region of interest" description="Disordered" evidence="1">
    <location>
        <begin position="36"/>
        <end position="62"/>
    </location>
</feature>
<organism evidence="2 3">
    <name type="scientific">Mycena albidolilacea</name>
    <dbReference type="NCBI Taxonomy" id="1033008"/>
    <lineage>
        <taxon>Eukaryota</taxon>
        <taxon>Fungi</taxon>
        <taxon>Dikarya</taxon>
        <taxon>Basidiomycota</taxon>
        <taxon>Agaricomycotina</taxon>
        <taxon>Agaricomycetes</taxon>
        <taxon>Agaricomycetidae</taxon>
        <taxon>Agaricales</taxon>
        <taxon>Marasmiineae</taxon>
        <taxon>Mycenaceae</taxon>
        <taxon>Mycena</taxon>
    </lineage>
</organism>
<dbReference type="AlphaFoldDB" id="A0AAD6Z8A7"/>
<dbReference type="Proteomes" id="UP001218218">
    <property type="component" value="Unassembled WGS sequence"/>
</dbReference>
<comment type="caution">
    <text evidence="2">The sequence shown here is derived from an EMBL/GenBank/DDBJ whole genome shotgun (WGS) entry which is preliminary data.</text>
</comment>
<sequence>MDDIQLLASVAAGDLLSFRDSVRVPRIWMEVEASLWPSGASSDPPDPSDSSDHNDSDDESGDFTSVAFSTAFWGDANIISRAIDGPATINRQGKIEHVEYLDQIPSFFRVPRKKNRIYP</sequence>
<evidence type="ECO:0000313" key="2">
    <source>
        <dbReference type="EMBL" id="KAJ7310911.1"/>
    </source>
</evidence>
<gene>
    <name evidence="2" type="ORF">DFH08DRAFT_943911</name>
</gene>
<protein>
    <submittedName>
        <fullName evidence="2">Uncharacterized protein</fullName>
    </submittedName>
</protein>
<evidence type="ECO:0000256" key="1">
    <source>
        <dbReference type="SAM" id="MobiDB-lite"/>
    </source>
</evidence>
<name>A0AAD6Z8A7_9AGAR</name>
<keyword evidence="3" id="KW-1185">Reference proteome</keyword>
<proteinExistence type="predicted"/>
<reference evidence="2" key="1">
    <citation type="submission" date="2023-03" db="EMBL/GenBank/DDBJ databases">
        <title>Massive genome expansion in bonnet fungi (Mycena s.s.) driven by repeated elements and novel gene families across ecological guilds.</title>
        <authorList>
            <consortium name="Lawrence Berkeley National Laboratory"/>
            <person name="Harder C.B."/>
            <person name="Miyauchi S."/>
            <person name="Viragh M."/>
            <person name="Kuo A."/>
            <person name="Thoen E."/>
            <person name="Andreopoulos B."/>
            <person name="Lu D."/>
            <person name="Skrede I."/>
            <person name="Drula E."/>
            <person name="Henrissat B."/>
            <person name="Morin E."/>
            <person name="Kohler A."/>
            <person name="Barry K."/>
            <person name="LaButti K."/>
            <person name="Morin E."/>
            <person name="Salamov A."/>
            <person name="Lipzen A."/>
            <person name="Mereny Z."/>
            <person name="Hegedus B."/>
            <person name="Baldrian P."/>
            <person name="Stursova M."/>
            <person name="Weitz H."/>
            <person name="Taylor A."/>
            <person name="Grigoriev I.V."/>
            <person name="Nagy L.G."/>
            <person name="Martin F."/>
            <person name="Kauserud H."/>
        </authorList>
    </citation>
    <scope>NUCLEOTIDE SEQUENCE</scope>
    <source>
        <strain evidence="2">CBHHK002</strain>
    </source>
</reference>
<accession>A0AAD6Z8A7</accession>
<evidence type="ECO:0000313" key="3">
    <source>
        <dbReference type="Proteomes" id="UP001218218"/>
    </source>
</evidence>
<dbReference type="EMBL" id="JARIHO010000076">
    <property type="protein sequence ID" value="KAJ7310911.1"/>
    <property type="molecule type" value="Genomic_DNA"/>
</dbReference>